<sequence>MHNANSAQLTTFVYKKILGYIITFQHKVLNKFVMTVPNDVALYELAIKAGVPMDNKIFRRIYGLIVLGCSPDVIFSLLKYLTSVHSADFAEPVGHDSLSNIGTTTSRSVDQRHHIDRSKFTDNVLKPSRNLESQQSSHSTFSDCDQYFTEQNYEACKTLANKSKSTHHTHQK</sequence>
<comment type="caution">
    <text evidence="6">The sequence shown here is derived from an EMBL/GenBank/DDBJ whole genome shotgun (WGS) entry which is preliminary data.</text>
</comment>
<proteinExistence type="inferred from homology"/>
<comment type="similarity">
    <text evidence="3">Belongs to the MOZART2 family.</text>
</comment>
<keyword evidence="5" id="KW-0206">Cytoskeleton</keyword>
<reference evidence="6" key="1">
    <citation type="submission" date="2022-04" db="EMBL/GenBank/DDBJ databases">
        <authorList>
            <person name="Xu L."/>
            <person name="Lv Z."/>
        </authorList>
    </citation>
    <scope>NUCLEOTIDE SEQUENCE</scope>
    <source>
        <strain evidence="6">LV_2022a</strain>
    </source>
</reference>
<dbReference type="InterPro" id="IPR024332">
    <property type="entry name" value="MOZART2"/>
</dbReference>
<evidence type="ECO:0000313" key="7">
    <source>
        <dbReference type="Proteomes" id="UP001292079"/>
    </source>
</evidence>
<keyword evidence="7" id="KW-1185">Reference proteome</keyword>
<name>A0AAE1ZIT1_SCHME</name>
<keyword evidence="4" id="KW-0963">Cytoplasm</keyword>
<dbReference type="Pfam" id="PF12926">
    <property type="entry name" value="MOZART2"/>
    <property type="match status" value="1"/>
</dbReference>
<accession>A0AAE1ZIT1</accession>
<evidence type="ECO:0000256" key="2">
    <source>
        <dbReference type="ARBA" id="ARBA00004300"/>
    </source>
</evidence>
<dbReference type="GO" id="GO:0005813">
    <property type="term" value="C:centrosome"/>
    <property type="evidence" value="ECO:0007669"/>
    <property type="project" value="UniProtKB-SubCell"/>
</dbReference>
<gene>
    <name evidence="6" type="ORF">MN116_003450</name>
</gene>
<evidence type="ECO:0000313" key="6">
    <source>
        <dbReference type="EMBL" id="KAK4474149.1"/>
    </source>
</evidence>
<evidence type="ECO:0000256" key="5">
    <source>
        <dbReference type="ARBA" id="ARBA00023212"/>
    </source>
</evidence>
<evidence type="ECO:0000256" key="3">
    <source>
        <dbReference type="ARBA" id="ARBA00007286"/>
    </source>
</evidence>
<reference evidence="6" key="2">
    <citation type="journal article" date="2023" name="Infect Dis Poverty">
        <title>Chromosome-scale genome of the human blood fluke Schistosoma mekongi and its implications for public health.</title>
        <authorList>
            <person name="Zhou M."/>
            <person name="Xu L."/>
            <person name="Xu D."/>
            <person name="Chen W."/>
            <person name="Khan J."/>
            <person name="Hu Y."/>
            <person name="Huang H."/>
            <person name="Wei H."/>
            <person name="Zhang Y."/>
            <person name="Chusongsang P."/>
            <person name="Tanasarnprasert K."/>
            <person name="Hu X."/>
            <person name="Limpanont Y."/>
            <person name="Lv Z."/>
        </authorList>
    </citation>
    <scope>NUCLEOTIDE SEQUENCE</scope>
    <source>
        <strain evidence="6">LV_2022a</strain>
    </source>
</reference>
<dbReference type="Proteomes" id="UP001292079">
    <property type="component" value="Unassembled WGS sequence"/>
</dbReference>
<evidence type="ECO:0000256" key="1">
    <source>
        <dbReference type="ARBA" id="ARBA00004186"/>
    </source>
</evidence>
<protein>
    <submittedName>
        <fullName evidence="6">Uncharacterized protein</fullName>
    </submittedName>
</protein>
<comment type="subcellular location">
    <subcellularLocation>
        <location evidence="2">Cytoplasm</location>
        <location evidence="2">Cytoskeleton</location>
        <location evidence="2">Microtubule organizing center</location>
        <location evidence="2">Centrosome</location>
    </subcellularLocation>
    <subcellularLocation>
        <location evidence="1">Cytoplasm</location>
        <location evidence="1">Cytoskeleton</location>
        <location evidence="1">Spindle</location>
    </subcellularLocation>
</comment>
<dbReference type="EMBL" id="JALJAT010000002">
    <property type="protein sequence ID" value="KAK4474149.1"/>
    <property type="molecule type" value="Genomic_DNA"/>
</dbReference>
<dbReference type="GO" id="GO:0005819">
    <property type="term" value="C:spindle"/>
    <property type="evidence" value="ECO:0007669"/>
    <property type="project" value="UniProtKB-SubCell"/>
</dbReference>
<organism evidence="6 7">
    <name type="scientific">Schistosoma mekongi</name>
    <name type="common">Parasitic worm</name>
    <dbReference type="NCBI Taxonomy" id="38744"/>
    <lineage>
        <taxon>Eukaryota</taxon>
        <taxon>Metazoa</taxon>
        <taxon>Spiralia</taxon>
        <taxon>Lophotrochozoa</taxon>
        <taxon>Platyhelminthes</taxon>
        <taxon>Trematoda</taxon>
        <taxon>Digenea</taxon>
        <taxon>Strigeidida</taxon>
        <taxon>Schistosomatoidea</taxon>
        <taxon>Schistosomatidae</taxon>
        <taxon>Schistosoma</taxon>
    </lineage>
</organism>
<dbReference type="AlphaFoldDB" id="A0AAE1ZIT1"/>
<evidence type="ECO:0000256" key="4">
    <source>
        <dbReference type="ARBA" id="ARBA00022490"/>
    </source>
</evidence>